<dbReference type="Pfam" id="PF00400">
    <property type="entry name" value="WD40"/>
    <property type="match status" value="1"/>
</dbReference>
<dbReference type="PROSITE" id="PS50294">
    <property type="entry name" value="WD_REPEATS_REGION"/>
    <property type="match status" value="1"/>
</dbReference>
<dbReference type="PANTHER" id="PTHR19856">
    <property type="entry name" value="WD-REPEATCONTAINING PROTEIN WDR1"/>
    <property type="match status" value="1"/>
</dbReference>
<dbReference type="Gene3D" id="2.130.10.10">
    <property type="entry name" value="YVTN repeat-like/Quinoprotein amine dehydrogenase"/>
    <property type="match status" value="3"/>
</dbReference>
<dbReference type="HOGENOM" id="CLU_015246_1_0_1"/>
<dbReference type="SUPFAM" id="SSF50978">
    <property type="entry name" value="WD40 repeat-like"/>
    <property type="match status" value="1"/>
</dbReference>
<dbReference type="GO" id="GO:0051015">
    <property type="term" value="F:actin filament binding"/>
    <property type="evidence" value="ECO:0007669"/>
    <property type="project" value="TreeGrafter"/>
</dbReference>
<dbReference type="PROSITE" id="PS50082">
    <property type="entry name" value="WD_REPEATS_2"/>
    <property type="match status" value="1"/>
</dbReference>
<evidence type="ECO:0000256" key="3">
    <source>
        <dbReference type="PROSITE-ProRule" id="PRU00221"/>
    </source>
</evidence>
<dbReference type="InterPro" id="IPR036322">
    <property type="entry name" value="WD40_repeat_dom_sf"/>
</dbReference>
<dbReference type="SMART" id="SM00320">
    <property type="entry name" value="WD40"/>
    <property type="match status" value="6"/>
</dbReference>
<proteinExistence type="predicted"/>
<evidence type="ECO:0000256" key="2">
    <source>
        <dbReference type="ARBA" id="ARBA00022737"/>
    </source>
</evidence>
<evidence type="ECO:0000256" key="1">
    <source>
        <dbReference type="ARBA" id="ARBA00022574"/>
    </source>
</evidence>
<evidence type="ECO:0000313" key="4">
    <source>
        <dbReference type="EMBL" id="KIJ37198.1"/>
    </source>
</evidence>
<feature type="repeat" description="WD" evidence="3">
    <location>
        <begin position="126"/>
        <end position="167"/>
    </location>
</feature>
<dbReference type="Proteomes" id="UP000054279">
    <property type="component" value="Unassembled WGS sequence"/>
</dbReference>
<organism evidence="4 5">
    <name type="scientific">Sphaerobolus stellatus (strain SS14)</name>
    <dbReference type="NCBI Taxonomy" id="990650"/>
    <lineage>
        <taxon>Eukaryota</taxon>
        <taxon>Fungi</taxon>
        <taxon>Dikarya</taxon>
        <taxon>Basidiomycota</taxon>
        <taxon>Agaricomycotina</taxon>
        <taxon>Agaricomycetes</taxon>
        <taxon>Phallomycetidae</taxon>
        <taxon>Geastrales</taxon>
        <taxon>Sphaerobolaceae</taxon>
        <taxon>Sphaerobolus</taxon>
    </lineage>
</organism>
<reference evidence="4 5" key="1">
    <citation type="submission" date="2014-06" db="EMBL/GenBank/DDBJ databases">
        <title>Evolutionary Origins and Diversification of the Mycorrhizal Mutualists.</title>
        <authorList>
            <consortium name="DOE Joint Genome Institute"/>
            <consortium name="Mycorrhizal Genomics Consortium"/>
            <person name="Kohler A."/>
            <person name="Kuo A."/>
            <person name="Nagy L.G."/>
            <person name="Floudas D."/>
            <person name="Copeland A."/>
            <person name="Barry K.W."/>
            <person name="Cichocki N."/>
            <person name="Veneault-Fourrey C."/>
            <person name="LaButti K."/>
            <person name="Lindquist E.A."/>
            <person name="Lipzen A."/>
            <person name="Lundell T."/>
            <person name="Morin E."/>
            <person name="Murat C."/>
            <person name="Riley R."/>
            <person name="Ohm R."/>
            <person name="Sun H."/>
            <person name="Tunlid A."/>
            <person name="Henrissat B."/>
            <person name="Grigoriev I.V."/>
            <person name="Hibbett D.S."/>
            <person name="Martin F."/>
        </authorList>
    </citation>
    <scope>NUCLEOTIDE SEQUENCE [LARGE SCALE GENOMIC DNA]</scope>
    <source>
        <strain evidence="4 5">SS14</strain>
    </source>
</reference>
<protein>
    <recommendedName>
        <fullName evidence="6">Actin-interacting protein 1</fullName>
    </recommendedName>
</protein>
<evidence type="ECO:0000313" key="5">
    <source>
        <dbReference type="Proteomes" id="UP000054279"/>
    </source>
</evidence>
<gene>
    <name evidence="4" type="ORF">M422DRAFT_260362</name>
</gene>
<dbReference type="PANTHER" id="PTHR19856:SF0">
    <property type="entry name" value="WD REPEAT-CONTAINING PROTEIN 1"/>
    <property type="match status" value="1"/>
</dbReference>
<keyword evidence="1 3" id="KW-0853">WD repeat</keyword>
<dbReference type="AlphaFoldDB" id="A0A0C9U2W3"/>
<sequence>MFKGTVRTTVSYSTRSFVDTAAVRMWDIAGTDQILKLEKKAIGGGVNDLAWDGESKRIIVVGEGRDKYGAAFQFDTGSSAGEITGHSKALNSVVIRQQRPFRCAIVGDDGLLVFHQGPPYKYLSTLNAHPNFVHSVAYAPSGSDFVSTSADYKVFLWDGTSGEHVAEVENAHKGGSWSPDSTDRDLLRRLHRDVDTRKAITTWTLGSDIAFHQLGNTWTSKNSIVSVSLDSVFNVFDPRNDSGPARSLHGARKPITAATLVLSPPTFFAGSGDGRIHSLSLESDTVERSVGYDDKAKEIDVGSSSFSKSAFVQTTSQPRGISISSQDGHVFLAEAKHVEVLKSSQKVTAVDTKYVALSTDVYGDLVAVGGDTEDSTHIASASLDIHIYIWSIEKINKNIPIKNAVPGGAWGIRWIPESGDANGKLIGVGSDAVVRVWEVTFHV</sequence>
<dbReference type="EMBL" id="KN837171">
    <property type="protein sequence ID" value="KIJ37198.1"/>
    <property type="molecule type" value="Genomic_DNA"/>
</dbReference>
<dbReference type="OrthoDB" id="2306at2759"/>
<dbReference type="InterPro" id="IPR015943">
    <property type="entry name" value="WD40/YVTN_repeat-like_dom_sf"/>
</dbReference>
<keyword evidence="5" id="KW-1185">Reference proteome</keyword>
<name>A0A0C9U2W3_SPHS4</name>
<dbReference type="InterPro" id="IPR001680">
    <property type="entry name" value="WD40_rpt"/>
</dbReference>
<accession>A0A0C9U2W3</accession>
<dbReference type="GO" id="GO:0030864">
    <property type="term" value="C:cortical actin cytoskeleton"/>
    <property type="evidence" value="ECO:0007669"/>
    <property type="project" value="TreeGrafter"/>
</dbReference>
<evidence type="ECO:0008006" key="6">
    <source>
        <dbReference type="Google" id="ProtNLM"/>
    </source>
</evidence>
<keyword evidence="2" id="KW-0677">Repeat</keyword>
<dbReference type="GO" id="GO:0030042">
    <property type="term" value="P:actin filament depolymerization"/>
    <property type="evidence" value="ECO:0007669"/>
    <property type="project" value="TreeGrafter"/>
</dbReference>